<evidence type="ECO:0000259" key="5">
    <source>
        <dbReference type="SMART" id="SM00062"/>
    </source>
</evidence>
<keyword evidence="3 4" id="KW-0732">Signal</keyword>
<feature type="chain" id="PRO_5045651748" evidence="4">
    <location>
        <begin position="30"/>
        <end position="354"/>
    </location>
</feature>
<evidence type="ECO:0000313" key="6">
    <source>
        <dbReference type="EMBL" id="MFC0387243.1"/>
    </source>
</evidence>
<dbReference type="CDD" id="cd13692">
    <property type="entry name" value="PBP2_BztA"/>
    <property type="match status" value="1"/>
</dbReference>
<evidence type="ECO:0000313" key="7">
    <source>
        <dbReference type="Proteomes" id="UP001589789"/>
    </source>
</evidence>
<proteinExistence type="inferred from homology"/>
<evidence type="ECO:0000256" key="1">
    <source>
        <dbReference type="ARBA" id="ARBA00010333"/>
    </source>
</evidence>
<organism evidence="6 7">
    <name type="scientific">Muricoccus vinaceus</name>
    <dbReference type="NCBI Taxonomy" id="424704"/>
    <lineage>
        <taxon>Bacteria</taxon>
        <taxon>Pseudomonadati</taxon>
        <taxon>Pseudomonadota</taxon>
        <taxon>Alphaproteobacteria</taxon>
        <taxon>Acetobacterales</taxon>
        <taxon>Roseomonadaceae</taxon>
        <taxon>Muricoccus</taxon>
    </lineage>
</organism>
<keyword evidence="2" id="KW-0813">Transport</keyword>
<protein>
    <submittedName>
        <fullName evidence="6">Amino acid ABC transporter substrate-binding protein</fullName>
    </submittedName>
</protein>
<dbReference type="InterPro" id="IPR051455">
    <property type="entry name" value="Bact_solute-bind_prot3"/>
</dbReference>
<dbReference type="SMART" id="SM00062">
    <property type="entry name" value="PBPb"/>
    <property type="match status" value="1"/>
</dbReference>
<dbReference type="Proteomes" id="UP001589789">
    <property type="component" value="Unassembled WGS sequence"/>
</dbReference>
<evidence type="ECO:0000256" key="4">
    <source>
        <dbReference type="SAM" id="SignalP"/>
    </source>
</evidence>
<dbReference type="SUPFAM" id="SSF53850">
    <property type="entry name" value="Periplasmic binding protein-like II"/>
    <property type="match status" value="1"/>
</dbReference>
<dbReference type="Gene3D" id="3.40.190.10">
    <property type="entry name" value="Periplasmic binding protein-like II"/>
    <property type="match status" value="2"/>
</dbReference>
<sequence length="354" mass="37321">MARPKHVLPFLCGAAAALFSLLTSIPLSAQSRQDGASTGSGSATLEAVRARRLLLCGVSGESPGFSLPDSRGEMRGLDADTCRAVAAAVLGDAKLVRFVPLSPQARFTALQSGEVDLLVRNTSWTLTREASLGLSMAWVNFHDGTAFVVRGDAGVTSAKGLDGATVCLLQGTTTELDVAAYFRANRLSFTPVLFGGVTETGTAFLAGRCDAWANDASYLGAFRTTQPDKGLVILPERISSEPVGAMVRKGDDRWFDLVRWTGAALLAAEEAGVTSTNAAEQKRSTTDPSVQRLLGAQGDLGIALGVDNAWAFNVINQVGNYAEMWERSLAPLGIERGANRLASRGGLMYAPPVR</sequence>
<feature type="signal peptide" evidence="4">
    <location>
        <begin position="1"/>
        <end position="29"/>
    </location>
</feature>
<dbReference type="RefSeq" id="WP_377052499.1">
    <property type="nucleotide sequence ID" value="NZ_JBHLVZ010000057.1"/>
</dbReference>
<dbReference type="PANTHER" id="PTHR30085">
    <property type="entry name" value="AMINO ACID ABC TRANSPORTER PERMEASE"/>
    <property type="match status" value="1"/>
</dbReference>
<gene>
    <name evidence="6" type="ORF">ACFFIC_17070</name>
</gene>
<dbReference type="InterPro" id="IPR001638">
    <property type="entry name" value="Solute-binding_3/MltF_N"/>
</dbReference>
<feature type="domain" description="Solute-binding protein family 3/N-terminal" evidence="5">
    <location>
        <begin position="53"/>
        <end position="297"/>
    </location>
</feature>
<evidence type="ECO:0000256" key="2">
    <source>
        <dbReference type="ARBA" id="ARBA00022448"/>
    </source>
</evidence>
<evidence type="ECO:0000256" key="3">
    <source>
        <dbReference type="ARBA" id="ARBA00022729"/>
    </source>
</evidence>
<dbReference type="Pfam" id="PF00497">
    <property type="entry name" value="SBP_bac_3"/>
    <property type="match status" value="1"/>
</dbReference>
<dbReference type="EMBL" id="JBHLVZ010000057">
    <property type="protein sequence ID" value="MFC0387243.1"/>
    <property type="molecule type" value="Genomic_DNA"/>
</dbReference>
<comment type="similarity">
    <text evidence="1">Belongs to the bacterial solute-binding protein 3 family.</text>
</comment>
<name>A0ABV6IUE5_9PROT</name>
<keyword evidence="7" id="KW-1185">Reference proteome</keyword>
<reference evidence="6 7" key="1">
    <citation type="submission" date="2024-09" db="EMBL/GenBank/DDBJ databases">
        <authorList>
            <person name="Sun Q."/>
            <person name="Mori K."/>
        </authorList>
    </citation>
    <scope>NUCLEOTIDE SEQUENCE [LARGE SCALE GENOMIC DNA]</scope>
    <source>
        <strain evidence="6 7">CCM 7468</strain>
    </source>
</reference>
<dbReference type="PANTHER" id="PTHR30085:SF7">
    <property type="entry name" value="AMINO-ACID ABC TRANSPORTER-BINDING PROTEIN YHDW-RELATED"/>
    <property type="match status" value="1"/>
</dbReference>
<accession>A0ABV6IUE5</accession>
<comment type="caution">
    <text evidence="6">The sequence shown here is derived from an EMBL/GenBank/DDBJ whole genome shotgun (WGS) entry which is preliminary data.</text>
</comment>